<gene>
    <name evidence="1" type="ORF">Cvel_479</name>
</gene>
<dbReference type="EMBL" id="CDMZ01000662">
    <property type="protein sequence ID" value="CEM18961.1"/>
    <property type="molecule type" value="Genomic_DNA"/>
</dbReference>
<organism evidence="1">
    <name type="scientific">Chromera velia CCMP2878</name>
    <dbReference type="NCBI Taxonomy" id="1169474"/>
    <lineage>
        <taxon>Eukaryota</taxon>
        <taxon>Sar</taxon>
        <taxon>Alveolata</taxon>
        <taxon>Colpodellida</taxon>
        <taxon>Chromeraceae</taxon>
        <taxon>Chromera</taxon>
    </lineage>
</organism>
<protein>
    <submittedName>
        <fullName evidence="1">Uncharacterized protein</fullName>
    </submittedName>
</protein>
<dbReference type="VEuPathDB" id="CryptoDB:Cvel_479"/>
<reference evidence="1" key="1">
    <citation type="submission" date="2014-11" db="EMBL/GenBank/DDBJ databases">
        <authorList>
            <person name="Otto D Thomas"/>
            <person name="Naeem Raeece"/>
        </authorList>
    </citation>
    <scope>NUCLEOTIDE SEQUENCE</scope>
</reference>
<name>A0A0G4FW93_9ALVE</name>
<accession>A0A0G4FW93</accession>
<dbReference type="AlphaFoldDB" id="A0A0G4FW93"/>
<evidence type="ECO:0000313" key="1">
    <source>
        <dbReference type="EMBL" id="CEM18961.1"/>
    </source>
</evidence>
<sequence>MNNLVASGVHWIFDRSGSLKVSVENKKPTLDRSLASALMLLRAVDKIDSLHLGTSAMGKSFAEKTEKNNEEWHVAVFSESKYKTNQEAKRDSWEELISQVPKFACDEDKRTDEALCPLAYHLLKCIPKYGRMGNNEGLVGGIARKLSSQKNLKGEKIKDIQECKREEKEEEKK</sequence>
<proteinExistence type="predicted"/>